<dbReference type="Proteomes" id="UP000232587">
    <property type="component" value="Unassembled WGS sequence"/>
</dbReference>
<reference evidence="2 3" key="1">
    <citation type="submission" date="2017-11" db="EMBL/GenBank/DDBJ databases">
        <title>Genomic Encyclopedia of Type Strains, Phase III (KMG-III): the genomes of soil and plant-associated and newly described type strains.</title>
        <authorList>
            <person name="Whitman W."/>
        </authorList>
    </citation>
    <scope>NUCLEOTIDE SEQUENCE [LARGE SCALE GENOMIC DNA]</scope>
    <source>
        <strain evidence="2 3">CGMCC 1.12274</strain>
    </source>
</reference>
<gene>
    <name evidence="2" type="ORF">B0I00_0351</name>
</gene>
<proteinExistence type="predicted"/>
<protein>
    <recommendedName>
        <fullName evidence="4">Elongation factor P</fullName>
    </recommendedName>
</protein>
<name>A0A2N0I1W3_9SPHN</name>
<evidence type="ECO:0000313" key="3">
    <source>
        <dbReference type="Proteomes" id="UP000232587"/>
    </source>
</evidence>
<keyword evidence="1" id="KW-0732">Signal</keyword>
<evidence type="ECO:0000313" key="2">
    <source>
        <dbReference type="EMBL" id="PKB25161.1"/>
    </source>
</evidence>
<evidence type="ECO:0008006" key="4">
    <source>
        <dbReference type="Google" id="ProtNLM"/>
    </source>
</evidence>
<accession>A0A2N0I1W3</accession>
<feature type="chain" id="PRO_5014968239" description="Elongation factor P" evidence="1">
    <location>
        <begin position="20"/>
        <end position="120"/>
    </location>
</feature>
<dbReference type="AlphaFoldDB" id="A0A2N0I1W3"/>
<dbReference type="EMBL" id="PHUF01000002">
    <property type="protein sequence ID" value="PKB25161.1"/>
    <property type="molecule type" value="Genomic_DNA"/>
</dbReference>
<feature type="signal peptide" evidence="1">
    <location>
        <begin position="1"/>
        <end position="19"/>
    </location>
</feature>
<organism evidence="2 3">
    <name type="scientific">Novosphingobium kunmingense</name>
    <dbReference type="NCBI Taxonomy" id="1211806"/>
    <lineage>
        <taxon>Bacteria</taxon>
        <taxon>Pseudomonadati</taxon>
        <taxon>Pseudomonadota</taxon>
        <taxon>Alphaproteobacteria</taxon>
        <taxon>Sphingomonadales</taxon>
        <taxon>Sphingomonadaceae</taxon>
        <taxon>Novosphingobium</taxon>
    </lineage>
</organism>
<dbReference type="RefSeq" id="WP_232730074.1">
    <property type="nucleotide sequence ID" value="NZ_PHUF01000002.1"/>
</dbReference>
<keyword evidence="3" id="KW-1185">Reference proteome</keyword>
<comment type="caution">
    <text evidence="2">The sequence shown here is derived from an EMBL/GenBank/DDBJ whole genome shotgun (WGS) entry which is preliminary data.</text>
</comment>
<sequence length="120" mass="12480">MIRTLAIAAIVFAAAPASAVPGGKLGTLEAGSYACELPGDAAGPAGIRQPDEAFEIVNANTYRTAAGRGTYLLTGETVTMTSGPKKGTRYHRISGRFLRMIGPDGKDSALRCVRRVVNNG</sequence>
<evidence type="ECO:0000256" key="1">
    <source>
        <dbReference type="SAM" id="SignalP"/>
    </source>
</evidence>